<evidence type="ECO:0000313" key="6">
    <source>
        <dbReference type="Proteomes" id="UP000037425"/>
    </source>
</evidence>
<dbReference type="GO" id="GO:0003700">
    <property type="term" value="F:DNA-binding transcription factor activity"/>
    <property type="evidence" value="ECO:0007669"/>
    <property type="project" value="TreeGrafter"/>
</dbReference>
<dbReference type="PROSITE" id="PS50977">
    <property type="entry name" value="HTH_TETR_2"/>
    <property type="match status" value="1"/>
</dbReference>
<dbReference type="Gene3D" id="1.10.357.10">
    <property type="entry name" value="Tetracycline Repressor, domain 2"/>
    <property type="match status" value="1"/>
</dbReference>
<evidence type="ECO:0000256" key="2">
    <source>
        <dbReference type="PROSITE-ProRule" id="PRU00335"/>
    </source>
</evidence>
<name>A0A0L8C3I7_ENSAD</name>
<dbReference type="PANTHER" id="PTHR30055:SF226">
    <property type="entry name" value="HTH-TYPE TRANSCRIPTIONAL REGULATOR PKSA"/>
    <property type="match status" value="1"/>
</dbReference>
<evidence type="ECO:0000259" key="4">
    <source>
        <dbReference type="PROSITE" id="PS50977"/>
    </source>
</evidence>
<organism evidence="5 6">
    <name type="scientific">Ensifer adhaerens</name>
    <name type="common">Sinorhizobium morelense</name>
    <dbReference type="NCBI Taxonomy" id="106592"/>
    <lineage>
        <taxon>Bacteria</taxon>
        <taxon>Pseudomonadati</taxon>
        <taxon>Pseudomonadota</taxon>
        <taxon>Alphaproteobacteria</taxon>
        <taxon>Hyphomicrobiales</taxon>
        <taxon>Rhizobiaceae</taxon>
        <taxon>Sinorhizobium/Ensifer group</taxon>
        <taxon>Ensifer</taxon>
    </lineage>
</organism>
<proteinExistence type="predicted"/>
<dbReference type="InterPro" id="IPR050109">
    <property type="entry name" value="HTH-type_TetR-like_transc_reg"/>
</dbReference>
<dbReference type="InterPro" id="IPR009057">
    <property type="entry name" value="Homeodomain-like_sf"/>
</dbReference>
<dbReference type="PATRIC" id="fig|106592.7.peg.3341"/>
<comment type="caution">
    <text evidence="5">The sequence shown here is derived from an EMBL/GenBank/DDBJ whole genome shotgun (WGS) entry which is preliminary data.</text>
</comment>
<dbReference type="InterPro" id="IPR041674">
    <property type="entry name" value="TetR_C_22"/>
</dbReference>
<feature type="domain" description="HTH tetR-type" evidence="4">
    <location>
        <begin position="28"/>
        <end position="88"/>
    </location>
</feature>
<dbReference type="InterPro" id="IPR001647">
    <property type="entry name" value="HTH_TetR"/>
</dbReference>
<keyword evidence="1 2" id="KW-0238">DNA-binding</keyword>
<evidence type="ECO:0000256" key="1">
    <source>
        <dbReference type="ARBA" id="ARBA00023125"/>
    </source>
</evidence>
<dbReference type="RefSeq" id="WP_053248288.1">
    <property type="nucleotide sequence ID" value="NZ_LGAP01000002.1"/>
</dbReference>
<dbReference type="AlphaFoldDB" id="A0A0L8C3I7"/>
<evidence type="ECO:0000313" key="5">
    <source>
        <dbReference type="EMBL" id="KOF21349.1"/>
    </source>
</evidence>
<accession>A0A0L8C3I7</accession>
<sequence length="230" mass="25353">MIPEIGPTAVPADDETALRRTPSQKRSRERVEQILACATAIIQEKGSDAMRMSEVAEKAGISIGSLYQYFPDKAAIVRTLAERYNAVCRECIEAELAKVTSIAELRDAFSVLFDIYYDMFLAEPVMRDIWSAMQADKALREIDLLQSRAGGQLLADVWARFAPDTPRETIDSAAFLIMHLGDCTMRLAVSVDRAEGDQIVEAYKRMILRDFVADGPGGGASLIDISGVRS</sequence>
<dbReference type="Pfam" id="PF17928">
    <property type="entry name" value="TetR_C_22"/>
    <property type="match status" value="1"/>
</dbReference>
<dbReference type="Pfam" id="PF00440">
    <property type="entry name" value="TetR_N"/>
    <property type="match status" value="1"/>
</dbReference>
<dbReference type="Proteomes" id="UP000037425">
    <property type="component" value="Unassembled WGS sequence"/>
</dbReference>
<dbReference type="PANTHER" id="PTHR30055">
    <property type="entry name" value="HTH-TYPE TRANSCRIPTIONAL REGULATOR RUTR"/>
    <property type="match status" value="1"/>
</dbReference>
<dbReference type="SUPFAM" id="SSF46689">
    <property type="entry name" value="Homeodomain-like"/>
    <property type="match status" value="1"/>
</dbReference>
<dbReference type="OrthoDB" id="9808189at2"/>
<feature type="region of interest" description="Disordered" evidence="3">
    <location>
        <begin position="1"/>
        <end position="24"/>
    </location>
</feature>
<reference evidence="6" key="1">
    <citation type="submission" date="2015-07" db="EMBL/GenBank/DDBJ databases">
        <title>Whole genome sequence of an Ensifer adhaerens strain isolated from a cave pool in the Wind Cave National Park.</title>
        <authorList>
            <person name="Eng W.W.H."/>
            <person name="Gan H.M."/>
            <person name="Barton H.A."/>
            <person name="Savka M.A."/>
        </authorList>
    </citation>
    <scope>NUCLEOTIDE SEQUENCE [LARGE SCALE GENOMIC DNA]</scope>
    <source>
        <strain evidence="6">SD006</strain>
    </source>
</reference>
<dbReference type="PRINTS" id="PR00455">
    <property type="entry name" value="HTHTETR"/>
</dbReference>
<protein>
    <submittedName>
        <fullName evidence="5">TetR family transcriptional regulator</fullName>
    </submittedName>
</protein>
<gene>
    <name evidence="5" type="ORF">AC244_08370</name>
</gene>
<dbReference type="EMBL" id="LGAP01000002">
    <property type="protein sequence ID" value="KOF21349.1"/>
    <property type="molecule type" value="Genomic_DNA"/>
</dbReference>
<feature type="DNA-binding region" description="H-T-H motif" evidence="2">
    <location>
        <begin position="51"/>
        <end position="70"/>
    </location>
</feature>
<evidence type="ECO:0000256" key="3">
    <source>
        <dbReference type="SAM" id="MobiDB-lite"/>
    </source>
</evidence>
<dbReference type="GO" id="GO:0000976">
    <property type="term" value="F:transcription cis-regulatory region binding"/>
    <property type="evidence" value="ECO:0007669"/>
    <property type="project" value="TreeGrafter"/>
</dbReference>